<comment type="caution">
    <text evidence="6">The sequence shown here is derived from an EMBL/GenBank/DDBJ whole genome shotgun (WGS) entry which is preliminary data.</text>
</comment>
<feature type="transmembrane region" description="Helical" evidence="4">
    <location>
        <begin position="335"/>
        <end position="355"/>
    </location>
</feature>
<feature type="region of interest" description="Disordered" evidence="3">
    <location>
        <begin position="123"/>
        <end position="142"/>
    </location>
</feature>
<name>A0A2T1DWM4_9CYAN</name>
<feature type="transmembrane region" description="Helical" evidence="4">
    <location>
        <begin position="361"/>
        <end position="380"/>
    </location>
</feature>
<feature type="transmembrane region" description="Helical" evidence="4">
    <location>
        <begin position="514"/>
        <end position="534"/>
    </location>
</feature>
<feature type="transmembrane region" description="Helical" evidence="4">
    <location>
        <begin position="455"/>
        <end position="476"/>
    </location>
</feature>
<reference evidence="7" key="1">
    <citation type="submission" date="2018-02" db="EMBL/GenBank/DDBJ databases">
        <authorList>
            <person name="Moore K."/>
            <person name="Momper L."/>
        </authorList>
    </citation>
    <scope>NUCLEOTIDE SEQUENCE [LARGE SCALE GENOMIC DNA]</scope>
    <source>
        <strain evidence="7">ULC18</strain>
    </source>
</reference>
<dbReference type="PANTHER" id="PTHR22911">
    <property type="entry name" value="ACYL-MALONYL CONDENSING ENZYME-RELATED"/>
    <property type="match status" value="1"/>
</dbReference>
<evidence type="ECO:0000256" key="2">
    <source>
        <dbReference type="SAM" id="Coils"/>
    </source>
</evidence>
<organism evidence="6 7">
    <name type="scientific">Stenomitos frigidus ULC18</name>
    <dbReference type="NCBI Taxonomy" id="2107698"/>
    <lineage>
        <taxon>Bacteria</taxon>
        <taxon>Bacillati</taxon>
        <taxon>Cyanobacteriota</taxon>
        <taxon>Cyanophyceae</taxon>
        <taxon>Leptolyngbyales</taxon>
        <taxon>Leptolyngbyaceae</taxon>
        <taxon>Stenomitos</taxon>
    </lineage>
</organism>
<feature type="transmembrane region" description="Helical" evidence="4">
    <location>
        <begin position="576"/>
        <end position="597"/>
    </location>
</feature>
<dbReference type="InterPro" id="IPR037185">
    <property type="entry name" value="EmrE-like"/>
</dbReference>
<dbReference type="Pfam" id="PF00892">
    <property type="entry name" value="EamA"/>
    <property type="match status" value="2"/>
</dbReference>
<dbReference type="PANTHER" id="PTHR22911:SF137">
    <property type="entry name" value="SOLUTE CARRIER FAMILY 35 MEMBER G2-RELATED"/>
    <property type="match status" value="1"/>
</dbReference>
<keyword evidence="4" id="KW-0812">Transmembrane</keyword>
<evidence type="ECO:0000259" key="5">
    <source>
        <dbReference type="Pfam" id="PF00892"/>
    </source>
</evidence>
<feature type="region of interest" description="Disordered" evidence="3">
    <location>
        <begin position="1"/>
        <end position="23"/>
    </location>
</feature>
<evidence type="ECO:0000256" key="4">
    <source>
        <dbReference type="SAM" id="Phobius"/>
    </source>
</evidence>
<keyword evidence="2" id="KW-0175">Coiled coil</keyword>
<evidence type="ECO:0000256" key="1">
    <source>
        <dbReference type="ARBA" id="ARBA00007362"/>
    </source>
</evidence>
<dbReference type="InterPro" id="IPR000620">
    <property type="entry name" value="EamA_dom"/>
</dbReference>
<evidence type="ECO:0000313" key="6">
    <source>
        <dbReference type="EMBL" id="PSB24913.1"/>
    </source>
</evidence>
<feature type="transmembrane region" description="Helical" evidence="4">
    <location>
        <begin position="307"/>
        <end position="328"/>
    </location>
</feature>
<keyword evidence="4" id="KW-1133">Transmembrane helix</keyword>
<keyword evidence="4" id="KW-0472">Membrane</keyword>
<feature type="region of interest" description="Disordered" evidence="3">
    <location>
        <begin position="227"/>
        <end position="273"/>
    </location>
</feature>
<dbReference type="SUPFAM" id="SSF103481">
    <property type="entry name" value="Multidrug resistance efflux transporter EmrE"/>
    <property type="match status" value="2"/>
</dbReference>
<comment type="similarity">
    <text evidence="1">Belongs to the EamA transporter family.</text>
</comment>
<dbReference type="Proteomes" id="UP000239576">
    <property type="component" value="Unassembled WGS sequence"/>
</dbReference>
<feature type="compositionally biased region" description="Pro residues" evidence="3">
    <location>
        <begin position="256"/>
        <end position="270"/>
    </location>
</feature>
<feature type="transmembrane region" description="Helical" evidence="4">
    <location>
        <begin position="427"/>
        <end position="448"/>
    </location>
</feature>
<keyword evidence="7" id="KW-1185">Reference proteome</keyword>
<feature type="coiled-coil region" evidence="2">
    <location>
        <begin position="168"/>
        <end position="210"/>
    </location>
</feature>
<feature type="domain" description="EamA" evidence="5">
    <location>
        <begin position="486"/>
        <end position="619"/>
    </location>
</feature>
<reference evidence="6 7" key="2">
    <citation type="submission" date="2018-03" db="EMBL/GenBank/DDBJ databases">
        <title>The ancient ancestry and fast evolution of plastids.</title>
        <authorList>
            <person name="Moore K.R."/>
            <person name="Magnabosco C."/>
            <person name="Momper L."/>
            <person name="Gold D.A."/>
            <person name="Bosak T."/>
            <person name="Fournier G.P."/>
        </authorList>
    </citation>
    <scope>NUCLEOTIDE SEQUENCE [LARGE SCALE GENOMIC DNA]</scope>
    <source>
        <strain evidence="6 7">ULC18</strain>
    </source>
</reference>
<evidence type="ECO:0000313" key="7">
    <source>
        <dbReference type="Proteomes" id="UP000239576"/>
    </source>
</evidence>
<accession>A0A2T1DWM4</accession>
<feature type="transmembrane region" description="Helical" evidence="4">
    <location>
        <begin position="400"/>
        <end position="421"/>
    </location>
</feature>
<gene>
    <name evidence="6" type="ORF">C7B82_25080</name>
</gene>
<feature type="compositionally biased region" description="Polar residues" evidence="3">
    <location>
        <begin position="8"/>
        <end position="19"/>
    </location>
</feature>
<dbReference type="EMBL" id="PVWK01000138">
    <property type="protein sequence ID" value="PSB24913.1"/>
    <property type="molecule type" value="Genomic_DNA"/>
</dbReference>
<proteinExistence type="inferred from homology"/>
<feature type="domain" description="EamA" evidence="5">
    <location>
        <begin position="357"/>
        <end position="470"/>
    </location>
</feature>
<feature type="transmembrane region" description="Helical" evidence="4">
    <location>
        <begin position="603"/>
        <end position="621"/>
    </location>
</feature>
<feature type="transmembrane region" description="Helical" evidence="4">
    <location>
        <begin position="546"/>
        <end position="564"/>
    </location>
</feature>
<dbReference type="GO" id="GO:0016020">
    <property type="term" value="C:membrane"/>
    <property type="evidence" value="ECO:0007669"/>
    <property type="project" value="InterPro"/>
</dbReference>
<protein>
    <submittedName>
        <fullName evidence="6">EamA family transporter</fullName>
    </submittedName>
</protein>
<dbReference type="AlphaFoldDB" id="A0A2T1DWM4"/>
<dbReference type="OrthoDB" id="517612at2"/>
<evidence type="ECO:0000256" key="3">
    <source>
        <dbReference type="SAM" id="MobiDB-lite"/>
    </source>
</evidence>
<sequence length="637" mass="69239">MTEERSTRSNTPYGQSETGAESARTVERVLQAVTQDLTHLQQDVIGQLSRDVARLQAEKLRLISDIDKLQSYYQTLQSRQLETLSQQQIAQQQLWAKQLAQVLASHLQALMIQRLNQLAGTQQGQSASPANPGMPLTAANGHSDNAHRLLASLDSTFSTTFKALQQDLNSYQSSLSQQLNRMQSLEQQGEAILEALINRLREQLQTEANRPVAPHVSRENAYPREAGYAAEGPYPSDSSYPSPPTNGSTTQRHPSLPSPSPSSQSYPPPSNFYTQPQSPLIARPIPLEAPGAPLPLPTTPRGELSHFQLGLVLVLISTAALSIHNVVVRIIGRESVILGWLGGGLKLGGFIHLSLGNSLLILWLRMLVVLPLMVPVAMFLYPPVWRDLKKFLTAPDRRPLFNVVGSGMFLFLSQVLIYIAIGQIGAGPAVTILFMYPIVTVPLAWFLFGDRPTRLRWLVMFTILLGVIFTALPGITSAGSNMSGGGAFIAIASGIAFAFYLVCMQLGFKKLHPIPVTLIQFSTIFVLSSVILTFFPPTDVQVDQPAGFVVGGILLGGLTLIGYLTNNFGVRYMGAALASIVASSGPVVTALLAFLLINNPLQWIQVFGILLVTLGVGALSFERMKHQRQAVARAAKS</sequence>
<feature type="transmembrane region" description="Helical" evidence="4">
    <location>
        <begin position="482"/>
        <end position="502"/>
    </location>
</feature>